<reference evidence="2" key="1">
    <citation type="submission" date="2020-10" db="EMBL/GenBank/DDBJ databases">
        <authorList>
            <person name="Gilroy R."/>
        </authorList>
    </citation>
    <scope>NUCLEOTIDE SEQUENCE</scope>
    <source>
        <strain evidence="2">17073</strain>
    </source>
</reference>
<evidence type="ECO:0000313" key="3">
    <source>
        <dbReference type="Proteomes" id="UP000824076"/>
    </source>
</evidence>
<feature type="transmembrane region" description="Helical" evidence="1">
    <location>
        <begin position="282"/>
        <end position="306"/>
    </location>
</feature>
<keyword evidence="1" id="KW-1133">Transmembrane helix</keyword>
<feature type="transmembrane region" description="Helical" evidence="1">
    <location>
        <begin position="36"/>
        <end position="54"/>
    </location>
</feature>
<feature type="transmembrane region" description="Helical" evidence="1">
    <location>
        <begin position="148"/>
        <end position="168"/>
    </location>
</feature>
<sequence>MKKRQQKAARSREKQSKPDDKTATRIVAFYRRHFKTANAAILLFIFAACFFVRLNCIVHKTELHSDEVFSMMLSTCNPYYNHALPDGDYSGEELKRLAVLSGEDGLRGAVADIAQLWRNNGDAPHASLYYMVLRMALIGYDSFDVHEYAMRGGILNLLFFSLSFFFFYKLLRRIFGDRMLLVYAGLAVAFCNVLSIRNTMLVREYQMAETAVIALTWAAVGLVCRLREGKNVPWRRVVALLAVLSGCVVSLGYFNAIYVIALGIALMAACVRYGYGAKGIGMVVLAGVAGVLFAWMLYAGFFNFLFHETVHKAKAFHNFAGSLSIVFGRDLPRLMYLSYCYWILIAVALVALCSKNGLKSLLSSRYFVWLPIIVLVCMPLIQYASVLKHPRYYYSLLPVLSLIVPQCLSVMSVLWRRYFGLLILLFFPTVTARLQLREQYGWGNLSHELSQPATFYKLNPNELAQLLPVLSDDVRYGVANDSQLEDLMRLGEKRRVVSKPGKWSAGDFEYTGHVVWNRNIYLYDIEYVGNRE</sequence>
<feature type="transmembrane region" description="Helical" evidence="1">
    <location>
        <begin position="257"/>
        <end position="275"/>
    </location>
</feature>
<feature type="transmembrane region" description="Helical" evidence="1">
    <location>
        <begin position="180"/>
        <end position="200"/>
    </location>
</feature>
<protein>
    <submittedName>
        <fullName evidence="2">Uncharacterized protein</fullName>
    </submittedName>
</protein>
<feature type="transmembrane region" description="Helical" evidence="1">
    <location>
        <begin position="366"/>
        <end position="386"/>
    </location>
</feature>
<evidence type="ECO:0000256" key="1">
    <source>
        <dbReference type="SAM" id="Phobius"/>
    </source>
</evidence>
<feature type="transmembrane region" description="Helical" evidence="1">
    <location>
        <begin position="206"/>
        <end position="226"/>
    </location>
</feature>
<dbReference type="EMBL" id="DVMS01000112">
    <property type="protein sequence ID" value="HIU38796.1"/>
    <property type="molecule type" value="Genomic_DNA"/>
</dbReference>
<dbReference type="AlphaFoldDB" id="A0A9D1ILK4"/>
<accession>A0A9D1ILK4</accession>
<organism evidence="2 3">
    <name type="scientific">Candidatus Limisoma intestinavium</name>
    <dbReference type="NCBI Taxonomy" id="2840856"/>
    <lineage>
        <taxon>Bacteria</taxon>
        <taxon>Pseudomonadati</taxon>
        <taxon>Bacteroidota</taxon>
        <taxon>Bacteroidia</taxon>
        <taxon>Bacteroidales</taxon>
        <taxon>Candidatus Limisoma</taxon>
    </lineage>
</organism>
<gene>
    <name evidence="2" type="ORF">IAD18_03915</name>
</gene>
<name>A0A9D1ILK4_9BACT</name>
<proteinExistence type="predicted"/>
<feature type="transmembrane region" description="Helical" evidence="1">
    <location>
        <begin position="336"/>
        <end position="354"/>
    </location>
</feature>
<dbReference type="Proteomes" id="UP000824076">
    <property type="component" value="Unassembled WGS sequence"/>
</dbReference>
<reference evidence="2" key="2">
    <citation type="journal article" date="2021" name="PeerJ">
        <title>Extensive microbial diversity within the chicken gut microbiome revealed by metagenomics and culture.</title>
        <authorList>
            <person name="Gilroy R."/>
            <person name="Ravi A."/>
            <person name="Getino M."/>
            <person name="Pursley I."/>
            <person name="Horton D.L."/>
            <person name="Alikhan N.F."/>
            <person name="Baker D."/>
            <person name="Gharbi K."/>
            <person name="Hall N."/>
            <person name="Watson M."/>
            <person name="Adriaenssens E.M."/>
            <person name="Foster-Nyarko E."/>
            <person name="Jarju S."/>
            <person name="Secka A."/>
            <person name="Antonio M."/>
            <person name="Oren A."/>
            <person name="Chaudhuri R.R."/>
            <person name="La Ragione R."/>
            <person name="Hildebrand F."/>
            <person name="Pallen M.J."/>
        </authorList>
    </citation>
    <scope>NUCLEOTIDE SEQUENCE</scope>
    <source>
        <strain evidence="2">17073</strain>
    </source>
</reference>
<evidence type="ECO:0000313" key="2">
    <source>
        <dbReference type="EMBL" id="HIU38796.1"/>
    </source>
</evidence>
<comment type="caution">
    <text evidence="2">The sequence shown here is derived from an EMBL/GenBank/DDBJ whole genome shotgun (WGS) entry which is preliminary data.</text>
</comment>
<keyword evidence="1" id="KW-0472">Membrane</keyword>
<keyword evidence="1" id="KW-0812">Transmembrane</keyword>
<feature type="transmembrane region" description="Helical" evidence="1">
    <location>
        <begin position="392"/>
        <end position="411"/>
    </location>
</feature>